<evidence type="ECO:0000313" key="4">
    <source>
        <dbReference type="EMBL" id="KAJ2898477.1"/>
    </source>
</evidence>
<keyword evidence="2" id="KW-0472">Membrane</keyword>
<evidence type="ECO:0000313" key="5">
    <source>
        <dbReference type="Proteomes" id="UP001201980"/>
    </source>
</evidence>
<feature type="transmembrane region" description="Helical" evidence="2">
    <location>
        <begin position="192"/>
        <end position="210"/>
    </location>
</feature>
<feature type="chain" id="PRO_5042121276" evidence="3">
    <location>
        <begin position="25"/>
        <end position="211"/>
    </location>
</feature>
<dbReference type="AlphaFoldDB" id="A0AAD5WRG8"/>
<keyword evidence="5" id="KW-1185">Reference proteome</keyword>
<evidence type="ECO:0000256" key="1">
    <source>
        <dbReference type="SAM" id="MobiDB-lite"/>
    </source>
</evidence>
<organism evidence="4 5">
    <name type="scientific">Zalerion maritima</name>
    <dbReference type="NCBI Taxonomy" id="339359"/>
    <lineage>
        <taxon>Eukaryota</taxon>
        <taxon>Fungi</taxon>
        <taxon>Dikarya</taxon>
        <taxon>Ascomycota</taxon>
        <taxon>Pezizomycotina</taxon>
        <taxon>Sordariomycetes</taxon>
        <taxon>Lulworthiomycetidae</taxon>
        <taxon>Lulworthiales</taxon>
        <taxon>Lulworthiaceae</taxon>
        <taxon>Zalerion</taxon>
    </lineage>
</organism>
<feature type="signal peptide" evidence="3">
    <location>
        <begin position="1"/>
        <end position="24"/>
    </location>
</feature>
<feature type="region of interest" description="Disordered" evidence="1">
    <location>
        <begin position="98"/>
        <end position="121"/>
    </location>
</feature>
<feature type="compositionally biased region" description="Low complexity" evidence="1">
    <location>
        <begin position="111"/>
        <end position="121"/>
    </location>
</feature>
<feature type="region of interest" description="Disordered" evidence="1">
    <location>
        <begin position="147"/>
        <end position="185"/>
    </location>
</feature>
<keyword evidence="2" id="KW-0812">Transmembrane</keyword>
<proteinExistence type="predicted"/>
<protein>
    <submittedName>
        <fullName evidence="4">Uncharacterized protein</fullName>
    </submittedName>
</protein>
<dbReference type="Proteomes" id="UP001201980">
    <property type="component" value="Unassembled WGS sequence"/>
</dbReference>
<accession>A0AAD5WRG8</accession>
<feature type="compositionally biased region" description="Low complexity" evidence="1">
    <location>
        <begin position="161"/>
        <end position="175"/>
    </location>
</feature>
<evidence type="ECO:0000256" key="3">
    <source>
        <dbReference type="SAM" id="SignalP"/>
    </source>
</evidence>
<sequence>MKSLATLPILSLLPGAALLLLASAKTDYDGCTSYTTMITVDPSRGYGGGNIYPSIMYYDPTNLEICQYVDCGGGRAPPKTTVPGCYGYTGTETVTPSYLSSDPLETDAAAEETGSATATATATTADTTIAAVTGSESVTELLTTAAPTVEETGSSSGSGGSNSTATGTGTAGDATGEPETVDENGASRAGTGFAFALPAVFAAVGFAVMAY</sequence>
<dbReference type="EMBL" id="JAKWBI020000229">
    <property type="protein sequence ID" value="KAJ2898477.1"/>
    <property type="molecule type" value="Genomic_DNA"/>
</dbReference>
<keyword evidence="3" id="KW-0732">Signal</keyword>
<evidence type="ECO:0000256" key="2">
    <source>
        <dbReference type="SAM" id="Phobius"/>
    </source>
</evidence>
<reference evidence="4" key="1">
    <citation type="submission" date="2022-07" db="EMBL/GenBank/DDBJ databases">
        <title>Draft genome sequence of Zalerion maritima ATCC 34329, a (micro)plastics degrading marine fungus.</title>
        <authorList>
            <person name="Paco A."/>
            <person name="Goncalves M.F.M."/>
            <person name="Rocha-Santos T.A.P."/>
            <person name="Alves A."/>
        </authorList>
    </citation>
    <scope>NUCLEOTIDE SEQUENCE</scope>
    <source>
        <strain evidence="4">ATCC 34329</strain>
    </source>
</reference>
<keyword evidence="2" id="KW-1133">Transmembrane helix</keyword>
<gene>
    <name evidence="4" type="ORF">MKZ38_003866</name>
</gene>
<comment type="caution">
    <text evidence="4">The sequence shown here is derived from an EMBL/GenBank/DDBJ whole genome shotgun (WGS) entry which is preliminary data.</text>
</comment>
<name>A0AAD5WRG8_9PEZI</name>